<keyword evidence="3" id="KW-1003">Cell membrane</keyword>
<evidence type="ECO:0000256" key="6">
    <source>
        <dbReference type="ARBA" id="ARBA00022729"/>
    </source>
</evidence>
<dbReference type="InterPro" id="IPR001611">
    <property type="entry name" value="Leu-rich_rpt"/>
</dbReference>
<keyword evidence="7" id="KW-0677">Repeat</keyword>
<comment type="subcellular location">
    <subcellularLocation>
        <location evidence="1">Cell membrane</location>
        <topology evidence="1">Single-pass type I membrane protein</topology>
    </subcellularLocation>
</comment>
<evidence type="ECO:0000256" key="3">
    <source>
        <dbReference type="ARBA" id="ARBA00022475"/>
    </source>
</evidence>
<evidence type="ECO:0000259" key="13">
    <source>
        <dbReference type="Pfam" id="PF08263"/>
    </source>
</evidence>
<dbReference type="InterPro" id="IPR046956">
    <property type="entry name" value="RLP23-like"/>
</dbReference>
<reference evidence="14" key="2">
    <citation type="submission" date="2023-05" db="EMBL/GenBank/DDBJ databases">
        <authorList>
            <person name="Schelkunov M.I."/>
        </authorList>
    </citation>
    <scope>NUCLEOTIDE SEQUENCE</scope>
    <source>
        <strain evidence="14">Hsosn_3</strain>
        <tissue evidence="14">Leaf</tissue>
    </source>
</reference>
<keyword evidence="10" id="KW-0675">Receptor</keyword>
<keyword evidence="5" id="KW-0812">Transmembrane</keyword>
<dbReference type="SUPFAM" id="SSF52058">
    <property type="entry name" value="L domain-like"/>
    <property type="match status" value="1"/>
</dbReference>
<evidence type="ECO:0000256" key="2">
    <source>
        <dbReference type="ARBA" id="ARBA00009592"/>
    </source>
</evidence>
<comment type="similarity">
    <text evidence="2">Belongs to the RLP family.</text>
</comment>
<keyword evidence="9" id="KW-0472">Membrane</keyword>
<evidence type="ECO:0000256" key="9">
    <source>
        <dbReference type="ARBA" id="ARBA00023136"/>
    </source>
</evidence>
<reference evidence="14" key="1">
    <citation type="submission" date="2023-02" db="EMBL/GenBank/DDBJ databases">
        <title>Genome of toxic invasive species Heracleum sosnowskyi carries increased number of genes despite the absence of recent whole-genome duplications.</title>
        <authorList>
            <person name="Schelkunov M."/>
            <person name="Shtratnikova V."/>
            <person name="Makarenko M."/>
            <person name="Klepikova A."/>
            <person name="Omelchenko D."/>
            <person name="Novikova G."/>
            <person name="Obukhova E."/>
            <person name="Bogdanov V."/>
            <person name="Penin A."/>
            <person name="Logacheva M."/>
        </authorList>
    </citation>
    <scope>NUCLEOTIDE SEQUENCE</scope>
    <source>
        <strain evidence="14">Hsosn_3</strain>
        <tissue evidence="14">Leaf</tissue>
    </source>
</reference>
<keyword evidence="6 12" id="KW-0732">Signal</keyword>
<proteinExistence type="inferred from homology"/>
<dbReference type="Pfam" id="PF12799">
    <property type="entry name" value="LRR_4"/>
    <property type="match status" value="1"/>
</dbReference>
<accession>A0AAD8M9B0</accession>
<dbReference type="GO" id="GO:0051707">
    <property type="term" value="P:response to other organism"/>
    <property type="evidence" value="ECO:0007669"/>
    <property type="project" value="UniProtKB-ARBA"/>
</dbReference>
<gene>
    <name evidence="14" type="ORF">POM88_039913</name>
</gene>
<feature type="chain" id="PRO_5042217171" description="Leucine-rich repeat-containing N-terminal plant-type domain-containing protein" evidence="12">
    <location>
        <begin position="25"/>
        <end position="621"/>
    </location>
</feature>
<sequence>MIRAIHPLPVSVFVIFLLCMKTSSLGSGSLSKDGKLMRCIEKEREALLVFKQRVGVETKHDILHSWKKEEENCCNWKGIGCDYLTGHVNCLYLSSFTSPISINSTTDSIDKLLLNLPYLNYLDLSNNLLGLAIPTFNGSLTKSILHHIRNHSKLQYLNLSSNFFDGPIPKFIGSLNSLRYLDLSNNYFSGVIPHELGNLSKLQYLDLGYNYILKGGENFKWSFNLSSLTHLDSSTIYFHHPSTWLSFSLRSLPYQKLEVSSDNLDGYLPTVFEHHSDLQFLDLSDNHLTGSLPNFTGFPSLRVINLSNNEFSGSVPDFTGCSSLQVLRLNNNQLEKWETQSSELPSSLNELDLSVNSIHGTISEVHLSNLSSLKYLRASFNSLTFKFSSEWFPHFQLSDLSLASCKLGPKFPNWIRNQRHLGHLDISNSQISDTIPNWFSNLSTVLYSLNLSSNKFRVGALSDNCMHFRGLLFLNLGHNKFSGRIPKSVGHLISLWTLILRNNKFHGELPASLRNCSRLGFVDFGLNKLSGTIPSWIGEDLPQLYALILKSNRFFGSLPYEICHLSNLHFLDLSINHISGTSPTCIDNLTAMIQKRIEIAEHIYSSEDSLVPIPGPQSICL</sequence>
<evidence type="ECO:0000256" key="5">
    <source>
        <dbReference type="ARBA" id="ARBA00022692"/>
    </source>
</evidence>
<dbReference type="Pfam" id="PF13855">
    <property type="entry name" value="LRR_8"/>
    <property type="match status" value="1"/>
</dbReference>
<dbReference type="Proteomes" id="UP001237642">
    <property type="component" value="Unassembled WGS sequence"/>
</dbReference>
<dbReference type="InterPro" id="IPR025875">
    <property type="entry name" value="Leu-rich_rpt_4"/>
</dbReference>
<dbReference type="Gene3D" id="3.80.10.10">
    <property type="entry name" value="Ribonuclease Inhibitor"/>
    <property type="match status" value="2"/>
</dbReference>
<dbReference type="EMBL" id="JAUIZM010000009">
    <property type="protein sequence ID" value="KAK1364352.1"/>
    <property type="molecule type" value="Genomic_DNA"/>
</dbReference>
<name>A0AAD8M9B0_9APIA</name>
<keyword evidence="11" id="KW-0325">Glycoprotein</keyword>
<evidence type="ECO:0000313" key="15">
    <source>
        <dbReference type="Proteomes" id="UP001237642"/>
    </source>
</evidence>
<evidence type="ECO:0000256" key="4">
    <source>
        <dbReference type="ARBA" id="ARBA00022614"/>
    </source>
</evidence>
<evidence type="ECO:0000256" key="10">
    <source>
        <dbReference type="ARBA" id="ARBA00023170"/>
    </source>
</evidence>
<dbReference type="PANTHER" id="PTHR48063">
    <property type="entry name" value="LRR RECEPTOR-LIKE KINASE"/>
    <property type="match status" value="1"/>
</dbReference>
<evidence type="ECO:0000256" key="8">
    <source>
        <dbReference type="ARBA" id="ARBA00022989"/>
    </source>
</evidence>
<dbReference type="InterPro" id="IPR013210">
    <property type="entry name" value="LRR_N_plant-typ"/>
</dbReference>
<keyword evidence="4" id="KW-0433">Leucine-rich repeat</keyword>
<evidence type="ECO:0000256" key="11">
    <source>
        <dbReference type="ARBA" id="ARBA00023180"/>
    </source>
</evidence>
<dbReference type="FunFam" id="3.80.10.10:FF:000470">
    <property type="entry name" value="LRR receptor-like serine/threonine-protein kinase RPK2"/>
    <property type="match status" value="1"/>
</dbReference>
<dbReference type="SMART" id="SM00369">
    <property type="entry name" value="LRR_TYP"/>
    <property type="match status" value="6"/>
</dbReference>
<dbReference type="GO" id="GO:0051606">
    <property type="term" value="P:detection of stimulus"/>
    <property type="evidence" value="ECO:0007669"/>
    <property type="project" value="UniProtKB-ARBA"/>
</dbReference>
<evidence type="ECO:0000256" key="12">
    <source>
        <dbReference type="SAM" id="SignalP"/>
    </source>
</evidence>
<dbReference type="Pfam" id="PF08263">
    <property type="entry name" value="LRRNT_2"/>
    <property type="match status" value="1"/>
</dbReference>
<feature type="signal peptide" evidence="12">
    <location>
        <begin position="1"/>
        <end position="24"/>
    </location>
</feature>
<protein>
    <recommendedName>
        <fullName evidence="13">Leucine-rich repeat-containing N-terminal plant-type domain-containing protein</fullName>
    </recommendedName>
</protein>
<evidence type="ECO:0000313" key="14">
    <source>
        <dbReference type="EMBL" id="KAK1364352.1"/>
    </source>
</evidence>
<dbReference type="FunFam" id="3.80.10.10:FF:000095">
    <property type="entry name" value="LRR receptor-like serine/threonine-protein kinase GSO1"/>
    <property type="match status" value="1"/>
</dbReference>
<dbReference type="SUPFAM" id="SSF52047">
    <property type="entry name" value="RNI-like"/>
    <property type="match status" value="1"/>
</dbReference>
<feature type="domain" description="Leucine-rich repeat-containing N-terminal plant-type" evidence="13">
    <location>
        <begin position="42"/>
        <end position="82"/>
    </location>
</feature>
<dbReference type="GO" id="GO:0006952">
    <property type="term" value="P:defense response"/>
    <property type="evidence" value="ECO:0007669"/>
    <property type="project" value="UniProtKB-ARBA"/>
</dbReference>
<keyword evidence="15" id="KW-1185">Reference proteome</keyword>
<dbReference type="InterPro" id="IPR032675">
    <property type="entry name" value="LRR_dom_sf"/>
</dbReference>
<dbReference type="Pfam" id="PF00560">
    <property type="entry name" value="LRR_1"/>
    <property type="match status" value="4"/>
</dbReference>
<dbReference type="GO" id="GO:0005886">
    <property type="term" value="C:plasma membrane"/>
    <property type="evidence" value="ECO:0007669"/>
    <property type="project" value="UniProtKB-SubCell"/>
</dbReference>
<organism evidence="14 15">
    <name type="scientific">Heracleum sosnowskyi</name>
    <dbReference type="NCBI Taxonomy" id="360622"/>
    <lineage>
        <taxon>Eukaryota</taxon>
        <taxon>Viridiplantae</taxon>
        <taxon>Streptophyta</taxon>
        <taxon>Embryophyta</taxon>
        <taxon>Tracheophyta</taxon>
        <taxon>Spermatophyta</taxon>
        <taxon>Magnoliopsida</taxon>
        <taxon>eudicotyledons</taxon>
        <taxon>Gunneridae</taxon>
        <taxon>Pentapetalae</taxon>
        <taxon>asterids</taxon>
        <taxon>campanulids</taxon>
        <taxon>Apiales</taxon>
        <taxon>Apiaceae</taxon>
        <taxon>Apioideae</taxon>
        <taxon>apioid superclade</taxon>
        <taxon>Tordylieae</taxon>
        <taxon>Tordyliinae</taxon>
        <taxon>Heracleum</taxon>
    </lineage>
</organism>
<evidence type="ECO:0000256" key="7">
    <source>
        <dbReference type="ARBA" id="ARBA00022737"/>
    </source>
</evidence>
<dbReference type="PROSITE" id="PS51450">
    <property type="entry name" value="LRR"/>
    <property type="match status" value="1"/>
</dbReference>
<dbReference type="InterPro" id="IPR003591">
    <property type="entry name" value="Leu-rich_rpt_typical-subtyp"/>
</dbReference>
<keyword evidence="8" id="KW-1133">Transmembrane helix</keyword>
<comment type="caution">
    <text evidence="14">The sequence shown here is derived from an EMBL/GenBank/DDBJ whole genome shotgun (WGS) entry which is preliminary data.</text>
</comment>
<dbReference type="AlphaFoldDB" id="A0AAD8M9B0"/>
<dbReference type="PANTHER" id="PTHR48063:SF101">
    <property type="entry name" value="LRR RECEPTOR-LIKE SERINE_THREONINE-PROTEIN KINASE FLS2"/>
    <property type="match status" value="1"/>
</dbReference>
<evidence type="ECO:0000256" key="1">
    <source>
        <dbReference type="ARBA" id="ARBA00004251"/>
    </source>
</evidence>